<accession>A0A1J5RX69</accession>
<dbReference type="EMBL" id="MLJW01000145">
    <property type="protein sequence ID" value="OIQ96660.1"/>
    <property type="molecule type" value="Genomic_DNA"/>
</dbReference>
<proteinExistence type="predicted"/>
<dbReference type="PANTHER" id="PTHR35024">
    <property type="entry name" value="HYPOTHETICAL CYTOSOLIC PROTEIN"/>
    <property type="match status" value="1"/>
</dbReference>
<feature type="region of interest" description="Disordered" evidence="1">
    <location>
        <begin position="170"/>
        <end position="204"/>
    </location>
</feature>
<dbReference type="PANTHER" id="PTHR35024:SF4">
    <property type="entry name" value="POLYMER-FORMING CYTOSKELETAL PROTEIN"/>
    <property type="match status" value="1"/>
</dbReference>
<feature type="compositionally biased region" description="Low complexity" evidence="1">
    <location>
        <begin position="178"/>
        <end position="191"/>
    </location>
</feature>
<comment type="caution">
    <text evidence="2">The sequence shown here is derived from an EMBL/GenBank/DDBJ whole genome shotgun (WGS) entry which is preliminary data.</text>
</comment>
<sequence>MLEGFRKRDALRPQNASLESAYPKLNQALGAAKPVEAAKFEAPRAPEPAKPAQPVDKVVCKLTVGPDIKLKGAEITDCDTLVVEGRVEASMDSRVIQIAESGVFVGRVGIDVAEIRGRFDGELTAHKQLVIHASGRVSGTIRYGAVSIEEGGELSGDVAMIASAKDMAAGTAADRNPKPAANAASAPAPHALTGMAGMRAATSR</sequence>
<dbReference type="InterPro" id="IPR007607">
    <property type="entry name" value="BacA/B"/>
</dbReference>
<protein>
    <submittedName>
        <fullName evidence="2">Polymer-forming cytoskeletal</fullName>
    </submittedName>
</protein>
<evidence type="ECO:0000313" key="2">
    <source>
        <dbReference type="EMBL" id="OIQ96660.1"/>
    </source>
</evidence>
<dbReference type="AlphaFoldDB" id="A0A1J5RX69"/>
<reference evidence="2" key="1">
    <citation type="submission" date="2016-10" db="EMBL/GenBank/DDBJ databases">
        <title>Sequence of Gallionella enrichment culture.</title>
        <authorList>
            <person name="Poehlein A."/>
            <person name="Muehling M."/>
            <person name="Daniel R."/>
        </authorList>
    </citation>
    <scope>NUCLEOTIDE SEQUENCE</scope>
</reference>
<dbReference type="Pfam" id="PF04519">
    <property type="entry name" value="Bactofilin"/>
    <property type="match status" value="1"/>
</dbReference>
<gene>
    <name evidence="2" type="ORF">GALL_213630</name>
</gene>
<evidence type="ECO:0000256" key="1">
    <source>
        <dbReference type="SAM" id="MobiDB-lite"/>
    </source>
</evidence>
<organism evidence="2">
    <name type="scientific">mine drainage metagenome</name>
    <dbReference type="NCBI Taxonomy" id="410659"/>
    <lineage>
        <taxon>unclassified sequences</taxon>
        <taxon>metagenomes</taxon>
        <taxon>ecological metagenomes</taxon>
    </lineage>
</organism>
<name>A0A1J5RX69_9ZZZZ</name>